<keyword evidence="5" id="KW-0274">FAD</keyword>
<gene>
    <name evidence="9" type="ORF">CSSPJE1EN1_LOCUS11555</name>
</gene>
<dbReference type="InterPro" id="IPR006076">
    <property type="entry name" value="FAD-dep_OxRdtase"/>
</dbReference>
<dbReference type="EC" id="1.1.5.3" evidence="3 7"/>
<dbReference type="Pfam" id="PF01266">
    <property type="entry name" value="DAO"/>
    <property type="match status" value="1"/>
</dbReference>
<evidence type="ECO:0000313" key="9">
    <source>
        <dbReference type="EMBL" id="CAK9266077.1"/>
    </source>
</evidence>
<name>A0ABP0WGT4_9BRYO</name>
<keyword evidence="4 7" id="KW-0285">Flavoprotein</keyword>
<dbReference type="SUPFAM" id="SSF51905">
    <property type="entry name" value="FAD/NAD(P)-binding domain"/>
    <property type="match status" value="1"/>
</dbReference>
<sequence length="124" mass="12664">MVGINKIRRLAYQTAVVGAAAAALSLTAAAYSSNRSANPFSLDRSGEISVITDHMTSVGWRVPDRLTQEAALPGSSVAAPFDILVIGGGVTGCGVALDAATRGLRVGLVERDDYSAGTSSNQPS</sequence>
<dbReference type="Proteomes" id="UP001497444">
    <property type="component" value="Chromosome 18"/>
</dbReference>
<protein>
    <recommendedName>
        <fullName evidence="3 7">Glycerol-3-phosphate dehydrogenase</fullName>
        <ecNumber evidence="3 7">1.1.5.3</ecNumber>
    </recommendedName>
</protein>
<accession>A0ABP0WGT4</accession>
<keyword evidence="6 7" id="KW-0560">Oxidoreductase</keyword>
<dbReference type="InterPro" id="IPR000447">
    <property type="entry name" value="G3P_DH_FAD-dep"/>
</dbReference>
<dbReference type="EMBL" id="OZ020113">
    <property type="protein sequence ID" value="CAK9266077.1"/>
    <property type="molecule type" value="Genomic_DNA"/>
</dbReference>
<organism evidence="9 10">
    <name type="scientific">Sphagnum jensenii</name>
    <dbReference type="NCBI Taxonomy" id="128206"/>
    <lineage>
        <taxon>Eukaryota</taxon>
        <taxon>Viridiplantae</taxon>
        <taxon>Streptophyta</taxon>
        <taxon>Embryophyta</taxon>
        <taxon>Bryophyta</taxon>
        <taxon>Sphagnophytina</taxon>
        <taxon>Sphagnopsida</taxon>
        <taxon>Sphagnales</taxon>
        <taxon>Sphagnaceae</taxon>
        <taxon>Sphagnum</taxon>
    </lineage>
</organism>
<proteinExistence type="inferred from homology"/>
<evidence type="ECO:0000256" key="2">
    <source>
        <dbReference type="ARBA" id="ARBA00007330"/>
    </source>
</evidence>
<dbReference type="PRINTS" id="PR01001">
    <property type="entry name" value="FADG3PDH"/>
</dbReference>
<evidence type="ECO:0000256" key="6">
    <source>
        <dbReference type="ARBA" id="ARBA00023002"/>
    </source>
</evidence>
<evidence type="ECO:0000256" key="4">
    <source>
        <dbReference type="ARBA" id="ARBA00022630"/>
    </source>
</evidence>
<feature type="domain" description="FAD dependent oxidoreductase" evidence="8">
    <location>
        <begin position="82"/>
        <end position="121"/>
    </location>
</feature>
<evidence type="ECO:0000259" key="8">
    <source>
        <dbReference type="Pfam" id="PF01266"/>
    </source>
</evidence>
<dbReference type="PROSITE" id="PS00977">
    <property type="entry name" value="FAD_G3PDH_1"/>
    <property type="match status" value="1"/>
</dbReference>
<keyword evidence="10" id="KW-1185">Reference proteome</keyword>
<evidence type="ECO:0000256" key="3">
    <source>
        <dbReference type="ARBA" id="ARBA00013029"/>
    </source>
</evidence>
<evidence type="ECO:0000256" key="5">
    <source>
        <dbReference type="ARBA" id="ARBA00022827"/>
    </source>
</evidence>
<reference evidence="9" key="1">
    <citation type="submission" date="2024-02" db="EMBL/GenBank/DDBJ databases">
        <authorList>
            <consortium name="ELIXIR-Norway"/>
            <consortium name="Elixir Norway"/>
        </authorList>
    </citation>
    <scope>NUCLEOTIDE SEQUENCE</scope>
</reference>
<evidence type="ECO:0000256" key="7">
    <source>
        <dbReference type="RuleBase" id="RU361217"/>
    </source>
</evidence>
<comment type="cofactor">
    <cofactor evidence="1 7">
        <name>FAD</name>
        <dbReference type="ChEBI" id="CHEBI:57692"/>
    </cofactor>
</comment>
<comment type="similarity">
    <text evidence="2 7">Belongs to the FAD-dependent glycerol-3-phosphate dehydrogenase family.</text>
</comment>
<comment type="catalytic activity">
    <reaction evidence="7">
        <text>a quinone + sn-glycerol 3-phosphate = dihydroxyacetone phosphate + a quinol</text>
        <dbReference type="Rhea" id="RHEA:18977"/>
        <dbReference type="ChEBI" id="CHEBI:24646"/>
        <dbReference type="ChEBI" id="CHEBI:57597"/>
        <dbReference type="ChEBI" id="CHEBI:57642"/>
        <dbReference type="ChEBI" id="CHEBI:132124"/>
        <dbReference type="EC" id="1.1.5.3"/>
    </reaction>
</comment>
<dbReference type="PANTHER" id="PTHR11985:SF15">
    <property type="entry name" value="GLYCEROL-3-PHOSPHATE DEHYDROGENASE, MITOCHONDRIAL"/>
    <property type="match status" value="1"/>
</dbReference>
<evidence type="ECO:0000313" key="10">
    <source>
        <dbReference type="Proteomes" id="UP001497444"/>
    </source>
</evidence>
<dbReference type="Gene3D" id="3.50.50.60">
    <property type="entry name" value="FAD/NAD(P)-binding domain"/>
    <property type="match status" value="1"/>
</dbReference>
<evidence type="ECO:0000256" key="1">
    <source>
        <dbReference type="ARBA" id="ARBA00001974"/>
    </source>
</evidence>
<dbReference type="InterPro" id="IPR036188">
    <property type="entry name" value="FAD/NAD-bd_sf"/>
</dbReference>
<dbReference type="PANTHER" id="PTHR11985">
    <property type="entry name" value="GLYCEROL-3-PHOSPHATE DEHYDROGENASE"/>
    <property type="match status" value="1"/>
</dbReference>